<dbReference type="GO" id="GO:0015344">
    <property type="term" value="F:siderophore uptake transmembrane transporter activity"/>
    <property type="evidence" value="ECO:0007669"/>
    <property type="project" value="TreeGrafter"/>
</dbReference>
<reference evidence="11 12" key="1">
    <citation type="submission" date="2018-11" db="EMBL/GenBank/DDBJ databases">
        <title>Genomic Encyclopedia of Type Strains, Phase IV (KMG-IV): sequencing the most valuable type-strain genomes for metagenomic binning, comparative biology and taxonomic classification.</title>
        <authorList>
            <person name="Goeker M."/>
        </authorList>
    </citation>
    <scope>NUCLEOTIDE SEQUENCE [LARGE SCALE GENOMIC DNA]</scope>
    <source>
        <strain evidence="11 12">DSM 25623</strain>
    </source>
</reference>
<feature type="domain" description="TonB-dependent transporter Oar-like beta-barrel" evidence="10">
    <location>
        <begin position="320"/>
        <end position="559"/>
    </location>
</feature>
<evidence type="ECO:0000256" key="1">
    <source>
        <dbReference type="ARBA" id="ARBA00004571"/>
    </source>
</evidence>
<feature type="domain" description="TonB-dependent transporter Oar-like beta-barrel" evidence="10">
    <location>
        <begin position="573"/>
        <end position="878"/>
    </location>
</feature>
<protein>
    <submittedName>
        <fullName evidence="11">TonB-dependent receptor-like protein</fullName>
    </submittedName>
</protein>
<sequence>MKGRTLRRAALGIALGACIASMAPMTATAQAVSGAVAGNANAGDQIVVTSVDTGLSRTTTADANGNYRIAQLPVGTYSLQVIRNGQPIGQPVEVTVSLGSATTVNLDAGGAVDLAAVRVVGSRVVPLVDVTSTESAMTLTTEEVARLPVDRDLTSVALIAPGVTKGDASFGGISFGGSSVAENAFYINGLNVTDFYNRNGFSEAPFAFYKEFQVKTGGYSVEFGRTTGGVINTVARSGTNQFEYGAELAFEPRAWQSSARDRYFDGERYLTFGKDDYSSTTLDVWASGPIIKDRLFFFALYEVRDYQPTNTDDEGELLTKNDSNDGFWGGTLDWYITDNNILSLMAFSDKNETVGDVFGYDYDSDTILAKQNEVYSDTGGDNWAVTWTSNFTQDFSMKLMYGENQRQAFTRSLLDLECNRVVAVSAIPRPPGVQLGCSTNSSVFSREDVREQARADFEWSLGDHLLRFGVDHETNTSDHIQYYAGPGAIYYNVYDGAPGSSIPNPPGGVVPPGYNGYVRARRYEIFGNFESTNSAFYLEDNWNITPNLLLNIGIRNEAFDNKDAEGRTYIKMDDMWAPRFGFSWDMKGDGTTKIFGNVGRYYLPVANVINIKQAGALLDERTYYAFDGWEIRELNGVQYAVPRLGPQIGGVDTSQGDGTVGDLRSEVDRDMDPVYQDEAILGFQQMINDTWSWGVRGIYRRLHDAIDDMEISATPQCGGDGYVGWVMANPGKPVTVWGDSNCDGQADGWITIDTSKEGWAMYDAAGNYLGQRGWVEPKRTYKAVELQLDRAWDDKWSFNASYTWSKSEGNAEGPVNSDTNFSDTGRTENFDDPWVNLGGYGPLANDREHQLKLRGTYAFNDHWQVAATLDVQSGGPITGFGAGNPYDAKKYHSYFVCVSNCMQYDEDTGIDPDGPDVYEHSRRGGRGRMPWTYDLGASLTYLNSFGGADLKVKFAVYNLLNQQRTVRVDQELQPSVGMDGGQPEYNEFFGVGYGFQAPRYAQLVVTVNF</sequence>
<gene>
    <name evidence="11" type="ORF">EDC50_2305</name>
</gene>
<dbReference type="GO" id="GO:0009279">
    <property type="term" value="C:cell outer membrane"/>
    <property type="evidence" value="ECO:0007669"/>
    <property type="project" value="UniProtKB-SubCell"/>
</dbReference>
<evidence type="ECO:0000313" key="11">
    <source>
        <dbReference type="EMBL" id="RPE77050.1"/>
    </source>
</evidence>
<evidence type="ECO:0000256" key="7">
    <source>
        <dbReference type="SAM" id="MobiDB-lite"/>
    </source>
</evidence>
<dbReference type="Pfam" id="PF25183">
    <property type="entry name" value="OMP_b-brl_4"/>
    <property type="match status" value="2"/>
</dbReference>
<evidence type="ECO:0000259" key="9">
    <source>
        <dbReference type="Pfam" id="PF07715"/>
    </source>
</evidence>
<dbReference type="SUPFAM" id="SSF49452">
    <property type="entry name" value="Starch-binding domain-like"/>
    <property type="match status" value="1"/>
</dbReference>
<dbReference type="AlphaFoldDB" id="A0A3N4VTB2"/>
<accession>A0A3N4VTB2</accession>
<evidence type="ECO:0000256" key="3">
    <source>
        <dbReference type="ARBA" id="ARBA00022452"/>
    </source>
</evidence>
<dbReference type="InterPro" id="IPR037066">
    <property type="entry name" value="Plug_dom_sf"/>
</dbReference>
<keyword evidence="2" id="KW-0813">Transport</keyword>
<feature type="domain" description="TonB-dependent receptor plug" evidence="9">
    <location>
        <begin position="133"/>
        <end position="230"/>
    </location>
</feature>
<dbReference type="RefSeq" id="WP_123770631.1">
    <property type="nucleotide sequence ID" value="NZ_RKQN01000003.1"/>
</dbReference>
<feature type="signal peptide" evidence="8">
    <location>
        <begin position="1"/>
        <end position="29"/>
    </location>
</feature>
<dbReference type="GO" id="GO:0044718">
    <property type="term" value="P:siderophore transmembrane transport"/>
    <property type="evidence" value="ECO:0007669"/>
    <property type="project" value="TreeGrafter"/>
</dbReference>
<name>A0A3N4VTB2_9GAMM</name>
<dbReference type="SUPFAM" id="SSF56935">
    <property type="entry name" value="Porins"/>
    <property type="match status" value="1"/>
</dbReference>
<dbReference type="PANTHER" id="PTHR30069:SF46">
    <property type="entry name" value="OAR PROTEIN"/>
    <property type="match status" value="1"/>
</dbReference>
<dbReference type="InterPro" id="IPR012910">
    <property type="entry name" value="Plug_dom"/>
</dbReference>
<evidence type="ECO:0000256" key="6">
    <source>
        <dbReference type="ARBA" id="ARBA00023237"/>
    </source>
</evidence>
<dbReference type="Pfam" id="PF13620">
    <property type="entry name" value="CarboxypepD_reg"/>
    <property type="match status" value="1"/>
</dbReference>
<keyword evidence="12" id="KW-1185">Reference proteome</keyword>
<dbReference type="InterPro" id="IPR039426">
    <property type="entry name" value="TonB-dep_rcpt-like"/>
</dbReference>
<proteinExistence type="predicted"/>
<dbReference type="InterPro" id="IPR036942">
    <property type="entry name" value="Beta-barrel_TonB_sf"/>
</dbReference>
<evidence type="ECO:0000256" key="4">
    <source>
        <dbReference type="ARBA" id="ARBA00022692"/>
    </source>
</evidence>
<dbReference type="PANTHER" id="PTHR30069">
    <property type="entry name" value="TONB-DEPENDENT OUTER MEMBRANE RECEPTOR"/>
    <property type="match status" value="1"/>
</dbReference>
<evidence type="ECO:0000256" key="8">
    <source>
        <dbReference type="SAM" id="SignalP"/>
    </source>
</evidence>
<keyword evidence="5" id="KW-0472">Membrane</keyword>
<dbReference type="InterPro" id="IPR057601">
    <property type="entry name" value="Oar-like_b-barrel"/>
</dbReference>
<evidence type="ECO:0000259" key="10">
    <source>
        <dbReference type="Pfam" id="PF25183"/>
    </source>
</evidence>
<keyword evidence="4" id="KW-0812">Transmembrane</keyword>
<dbReference type="Gene3D" id="2.40.170.20">
    <property type="entry name" value="TonB-dependent receptor, beta-barrel domain"/>
    <property type="match status" value="1"/>
</dbReference>
<dbReference type="Gene3D" id="2.60.40.1120">
    <property type="entry name" value="Carboxypeptidase-like, regulatory domain"/>
    <property type="match status" value="1"/>
</dbReference>
<keyword evidence="11" id="KW-0675">Receptor</keyword>
<evidence type="ECO:0000256" key="2">
    <source>
        <dbReference type="ARBA" id="ARBA00022448"/>
    </source>
</evidence>
<organism evidence="11 12">
    <name type="scientific">Vulcaniibacterium tengchongense</name>
    <dbReference type="NCBI Taxonomy" id="1273429"/>
    <lineage>
        <taxon>Bacteria</taxon>
        <taxon>Pseudomonadati</taxon>
        <taxon>Pseudomonadota</taxon>
        <taxon>Gammaproteobacteria</taxon>
        <taxon>Lysobacterales</taxon>
        <taxon>Lysobacteraceae</taxon>
        <taxon>Vulcaniibacterium</taxon>
    </lineage>
</organism>
<dbReference type="GO" id="GO:0030246">
    <property type="term" value="F:carbohydrate binding"/>
    <property type="evidence" value="ECO:0007669"/>
    <property type="project" value="InterPro"/>
</dbReference>
<feature type="chain" id="PRO_5018232937" evidence="8">
    <location>
        <begin position="30"/>
        <end position="1009"/>
    </location>
</feature>
<keyword evidence="8" id="KW-0732">Signal</keyword>
<keyword evidence="6" id="KW-0998">Cell outer membrane</keyword>
<comment type="subcellular location">
    <subcellularLocation>
        <location evidence="1">Cell outer membrane</location>
        <topology evidence="1">Multi-pass membrane protein</topology>
    </subcellularLocation>
</comment>
<dbReference type="EMBL" id="RKQN01000003">
    <property type="protein sequence ID" value="RPE77050.1"/>
    <property type="molecule type" value="Genomic_DNA"/>
</dbReference>
<comment type="caution">
    <text evidence="11">The sequence shown here is derived from an EMBL/GenBank/DDBJ whole genome shotgun (WGS) entry which is preliminary data.</text>
</comment>
<dbReference type="Gene3D" id="2.170.130.10">
    <property type="entry name" value="TonB-dependent receptor, plug domain"/>
    <property type="match status" value="1"/>
</dbReference>
<feature type="region of interest" description="Disordered" evidence="7">
    <location>
        <begin position="807"/>
        <end position="828"/>
    </location>
</feature>
<evidence type="ECO:0000313" key="12">
    <source>
        <dbReference type="Proteomes" id="UP000269708"/>
    </source>
</evidence>
<evidence type="ECO:0000256" key="5">
    <source>
        <dbReference type="ARBA" id="ARBA00023136"/>
    </source>
</evidence>
<dbReference type="InterPro" id="IPR013784">
    <property type="entry name" value="Carb-bd-like_fold"/>
</dbReference>
<keyword evidence="3" id="KW-1134">Transmembrane beta strand</keyword>
<dbReference type="OrthoDB" id="9768147at2"/>
<dbReference type="Pfam" id="PF07715">
    <property type="entry name" value="Plug"/>
    <property type="match status" value="1"/>
</dbReference>
<dbReference type="Proteomes" id="UP000269708">
    <property type="component" value="Unassembled WGS sequence"/>
</dbReference>